<dbReference type="AlphaFoldDB" id="A0A9Q0R3D4"/>
<gene>
    <name evidence="2" type="ORF">NE237_032717</name>
</gene>
<feature type="compositionally biased region" description="Basic and acidic residues" evidence="1">
    <location>
        <begin position="107"/>
        <end position="130"/>
    </location>
</feature>
<keyword evidence="3" id="KW-1185">Reference proteome</keyword>
<organism evidence="2 3">
    <name type="scientific">Protea cynaroides</name>
    <dbReference type="NCBI Taxonomy" id="273540"/>
    <lineage>
        <taxon>Eukaryota</taxon>
        <taxon>Viridiplantae</taxon>
        <taxon>Streptophyta</taxon>
        <taxon>Embryophyta</taxon>
        <taxon>Tracheophyta</taxon>
        <taxon>Spermatophyta</taxon>
        <taxon>Magnoliopsida</taxon>
        <taxon>Proteales</taxon>
        <taxon>Proteaceae</taxon>
        <taxon>Protea</taxon>
    </lineage>
</organism>
<accession>A0A9Q0R3D4</accession>
<dbReference type="PANTHER" id="PTHR37196">
    <property type="entry name" value="TRANSMEMBRANE PROTEIN"/>
    <property type="match status" value="1"/>
</dbReference>
<proteinExistence type="predicted"/>
<dbReference type="EMBL" id="JAMYWD010000001">
    <property type="protein sequence ID" value="KAJ4981880.1"/>
    <property type="molecule type" value="Genomic_DNA"/>
</dbReference>
<name>A0A9Q0R3D4_9MAGN</name>
<evidence type="ECO:0000256" key="1">
    <source>
        <dbReference type="SAM" id="MobiDB-lite"/>
    </source>
</evidence>
<feature type="region of interest" description="Disordered" evidence="1">
    <location>
        <begin position="100"/>
        <end position="162"/>
    </location>
</feature>
<sequence length="162" mass="17940">MGFAVRSAVIPLLTYFRHKQSSPTKLLWIPSDEAAKLLQGPNFFRSLNNVKTRAFTPSSPVLGVSSPPASFDVSVLLQSSVILFTAFWIANFVVPDIVSKNLQPDNPCKKEQTPDDKISSQDESGNKVETSEANSRTSPKKTKKSKFKKGSRSFKEVKTSKF</sequence>
<feature type="compositionally biased region" description="Basic and acidic residues" evidence="1">
    <location>
        <begin position="153"/>
        <end position="162"/>
    </location>
</feature>
<dbReference type="Proteomes" id="UP001141806">
    <property type="component" value="Unassembled WGS sequence"/>
</dbReference>
<dbReference type="PANTHER" id="PTHR37196:SF2">
    <property type="entry name" value="TRANSMEMBRANE PROTEIN"/>
    <property type="match status" value="1"/>
</dbReference>
<evidence type="ECO:0000313" key="2">
    <source>
        <dbReference type="EMBL" id="KAJ4981880.1"/>
    </source>
</evidence>
<reference evidence="2" key="1">
    <citation type="journal article" date="2023" name="Plant J.">
        <title>The genome of the king protea, Protea cynaroides.</title>
        <authorList>
            <person name="Chang J."/>
            <person name="Duong T.A."/>
            <person name="Schoeman C."/>
            <person name="Ma X."/>
            <person name="Roodt D."/>
            <person name="Barker N."/>
            <person name="Li Z."/>
            <person name="Van de Peer Y."/>
            <person name="Mizrachi E."/>
        </authorList>
    </citation>
    <scope>NUCLEOTIDE SEQUENCE</scope>
    <source>
        <tissue evidence="2">Young leaves</tissue>
    </source>
</reference>
<protein>
    <submittedName>
        <fullName evidence="2">Uncharacterized protein</fullName>
    </submittedName>
</protein>
<evidence type="ECO:0000313" key="3">
    <source>
        <dbReference type="Proteomes" id="UP001141806"/>
    </source>
</evidence>
<comment type="caution">
    <text evidence="2">The sequence shown here is derived from an EMBL/GenBank/DDBJ whole genome shotgun (WGS) entry which is preliminary data.</text>
</comment>
<feature type="compositionally biased region" description="Basic residues" evidence="1">
    <location>
        <begin position="138"/>
        <end position="152"/>
    </location>
</feature>
<dbReference type="OrthoDB" id="1932652at2759"/>